<evidence type="ECO:0000259" key="6">
    <source>
        <dbReference type="Pfam" id="PF14008"/>
    </source>
</evidence>
<dbReference type="SUPFAM" id="SSF56300">
    <property type="entry name" value="Metallo-dependent phosphatases"/>
    <property type="match status" value="1"/>
</dbReference>
<proteinExistence type="inferred from homology"/>
<dbReference type="Proteomes" id="UP000245884">
    <property type="component" value="Unassembled WGS sequence"/>
</dbReference>
<dbReference type="AlphaFoldDB" id="A0A316UP88"/>
<evidence type="ECO:0000256" key="2">
    <source>
        <dbReference type="ARBA" id="ARBA00022801"/>
    </source>
</evidence>
<accession>A0A316UP88</accession>
<dbReference type="InterPro" id="IPR041792">
    <property type="entry name" value="MPP_PAP"/>
</dbReference>
<evidence type="ECO:0000313" key="8">
    <source>
        <dbReference type="EMBL" id="PWN26161.1"/>
    </source>
</evidence>
<comment type="catalytic activity">
    <reaction evidence="4">
        <text>a phosphate monoester + H2O = an alcohol + phosphate</text>
        <dbReference type="Rhea" id="RHEA:15017"/>
        <dbReference type="ChEBI" id="CHEBI:15377"/>
        <dbReference type="ChEBI" id="CHEBI:30879"/>
        <dbReference type="ChEBI" id="CHEBI:43474"/>
        <dbReference type="ChEBI" id="CHEBI:67140"/>
        <dbReference type="EC" id="3.1.3.2"/>
    </reaction>
</comment>
<feature type="signal peptide" evidence="4">
    <location>
        <begin position="1"/>
        <end position="21"/>
    </location>
</feature>
<dbReference type="CDD" id="cd00839">
    <property type="entry name" value="MPP_PAPs"/>
    <property type="match status" value="1"/>
</dbReference>
<dbReference type="PANTHER" id="PTHR22953">
    <property type="entry name" value="ACID PHOSPHATASE RELATED"/>
    <property type="match status" value="1"/>
</dbReference>
<dbReference type="STRING" id="1569628.A0A316UP88"/>
<dbReference type="Gene3D" id="2.60.40.380">
    <property type="entry name" value="Purple acid phosphatase-like, N-terminal"/>
    <property type="match status" value="1"/>
</dbReference>
<sequence length="506" mass="55654">MMRAAPLLLALLCCLIGQTWAAASYPPIPKDKTTPVQQRIALYGPRAMSVGWNTYEKQSQPCVDYGLSPGKLTMSSCSDSSITYPTSRTWSNSVILNNLKPATKYFYKIRSTNSSTDFFQSGRVAGDKTPFTLNTIIDLGVYGEDGYTLPHDDKSKRDEIPKIQPALNHTTIGALAKTIDDYELILHPGDFAYADDWYEKPKNLGDGSAAYQAILEQFYEQLSPIARRKGYQASPGNHEQVFTKFDCSEVPGQTQLCPAGQRNFSDFMNRFGKTMPHGYGSVSKNNSAQQAANKAKTLAEPPFWYSFDYGSLHVAMINTETDFPSAPDGPGTNLNGGPIGAMGQQLEWLDADLSSVDRTVTPWVVVAGHRPWYSTGGSKQNCEPCRKAFEPTLYKYGVDVAVFGHVHNSQATAGGVYNNTADPAGLNNPKAPMYVVSGGTGNIEGLTRVGEKQSYNAFAYDTSFSYASFTFKSAKELIINFYRSDSGEKLHTSTLKKEHKQAFVRQ</sequence>
<feature type="chain" id="PRO_5016194063" description="Purple acid phosphatase" evidence="4">
    <location>
        <begin position="22"/>
        <end position="506"/>
    </location>
</feature>
<keyword evidence="2 4" id="KW-0378">Hydrolase</keyword>
<dbReference type="RefSeq" id="XP_025360773.1">
    <property type="nucleotide sequence ID" value="XM_025507818.1"/>
</dbReference>
<feature type="domain" description="Purple acid phosphatase N-terminal" evidence="7">
    <location>
        <begin position="35"/>
        <end position="115"/>
    </location>
</feature>
<dbReference type="Gene3D" id="3.60.21.10">
    <property type="match status" value="1"/>
</dbReference>
<dbReference type="InterPro" id="IPR029052">
    <property type="entry name" value="Metallo-depent_PP-like"/>
</dbReference>
<dbReference type="Pfam" id="PF14008">
    <property type="entry name" value="Metallophos_C"/>
    <property type="match status" value="1"/>
</dbReference>
<feature type="domain" description="Purple acid phosphatase C-terminal" evidence="6">
    <location>
        <begin position="431"/>
        <end position="488"/>
    </location>
</feature>
<name>A0A316UP88_9BASI</name>
<dbReference type="GO" id="GO:0046872">
    <property type="term" value="F:metal ion binding"/>
    <property type="evidence" value="ECO:0007669"/>
    <property type="project" value="InterPro"/>
</dbReference>
<evidence type="ECO:0000259" key="7">
    <source>
        <dbReference type="Pfam" id="PF16656"/>
    </source>
</evidence>
<dbReference type="InterPro" id="IPR039331">
    <property type="entry name" value="PAPs-like"/>
</dbReference>
<dbReference type="InterPro" id="IPR008963">
    <property type="entry name" value="Purple_acid_Pase-like_N"/>
</dbReference>
<reference evidence="8 9" key="1">
    <citation type="journal article" date="2018" name="Mol. Biol. Evol.">
        <title>Broad Genomic Sampling Reveals a Smut Pathogenic Ancestry of the Fungal Clade Ustilaginomycotina.</title>
        <authorList>
            <person name="Kijpornyongpan T."/>
            <person name="Mondo S.J."/>
            <person name="Barry K."/>
            <person name="Sandor L."/>
            <person name="Lee J."/>
            <person name="Lipzen A."/>
            <person name="Pangilinan J."/>
            <person name="LaButti K."/>
            <person name="Hainaut M."/>
            <person name="Henrissat B."/>
            <person name="Grigoriev I.V."/>
            <person name="Spatafora J.W."/>
            <person name="Aime M.C."/>
        </authorList>
    </citation>
    <scope>NUCLEOTIDE SEQUENCE [LARGE SCALE GENOMIC DNA]</scope>
    <source>
        <strain evidence="8 9">MCA 5214</strain>
    </source>
</reference>
<feature type="domain" description="Calcineurin-like phosphoesterase" evidence="5">
    <location>
        <begin position="179"/>
        <end position="408"/>
    </location>
</feature>
<dbReference type="PANTHER" id="PTHR22953:SF153">
    <property type="entry name" value="PURPLE ACID PHOSPHATASE"/>
    <property type="match status" value="1"/>
</dbReference>
<dbReference type="GeneID" id="37029641"/>
<evidence type="ECO:0000256" key="1">
    <source>
        <dbReference type="ARBA" id="ARBA00022729"/>
    </source>
</evidence>
<dbReference type="InterPro" id="IPR025733">
    <property type="entry name" value="PAPs_C"/>
</dbReference>
<dbReference type="InterPro" id="IPR015914">
    <property type="entry name" value="PAPs_N"/>
</dbReference>
<dbReference type="Pfam" id="PF16656">
    <property type="entry name" value="Pur_ac_phosph_N"/>
    <property type="match status" value="1"/>
</dbReference>
<evidence type="ECO:0000256" key="3">
    <source>
        <dbReference type="ARBA" id="ARBA00023180"/>
    </source>
</evidence>
<organism evidence="8 9">
    <name type="scientific">Jaminaea rosea</name>
    <dbReference type="NCBI Taxonomy" id="1569628"/>
    <lineage>
        <taxon>Eukaryota</taxon>
        <taxon>Fungi</taxon>
        <taxon>Dikarya</taxon>
        <taxon>Basidiomycota</taxon>
        <taxon>Ustilaginomycotina</taxon>
        <taxon>Exobasidiomycetes</taxon>
        <taxon>Microstromatales</taxon>
        <taxon>Microstromatales incertae sedis</taxon>
        <taxon>Jaminaea</taxon>
    </lineage>
</organism>
<evidence type="ECO:0000313" key="9">
    <source>
        <dbReference type="Proteomes" id="UP000245884"/>
    </source>
</evidence>
<keyword evidence="9" id="KW-1185">Reference proteome</keyword>
<dbReference type="Pfam" id="PF00149">
    <property type="entry name" value="Metallophos"/>
    <property type="match status" value="1"/>
</dbReference>
<evidence type="ECO:0000256" key="4">
    <source>
        <dbReference type="RuleBase" id="RU361203"/>
    </source>
</evidence>
<protein>
    <recommendedName>
        <fullName evidence="4">Purple acid phosphatase</fullName>
        <ecNumber evidence="4">3.1.3.2</ecNumber>
    </recommendedName>
</protein>
<keyword evidence="3" id="KW-0325">Glycoprotein</keyword>
<dbReference type="GO" id="GO:0003993">
    <property type="term" value="F:acid phosphatase activity"/>
    <property type="evidence" value="ECO:0007669"/>
    <property type="project" value="UniProtKB-EC"/>
</dbReference>
<dbReference type="EC" id="3.1.3.2" evidence="4"/>
<keyword evidence="1 4" id="KW-0732">Signal</keyword>
<dbReference type="SUPFAM" id="SSF49363">
    <property type="entry name" value="Purple acid phosphatase, N-terminal domain"/>
    <property type="match status" value="1"/>
</dbReference>
<comment type="similarity">
    <text evidence="4">Belongs to the metallophosphoesterase superfamily. Purple acid phosphatase family.</text>
</comment>
<dbReference type="EMBL" id="KZ819672">
    <property type="protein sequence ID" value="PWN26161.1"/>
    <property type="molecule type" value="Genomic_DNA"/>
</dbReference>
<dbReference type="OrthoDB" id="45007at2759"/>
<evidence type="ECO:0000259" key="5">
    <source>
        <dbReference type="Pfam" id="PF00149"/>
    </source>
</evidence>
<gene>
    <name evidence="8" type="ORF">BDZ90DRAFT_254142</name>
</gene>
<dbReference type="InterPro" id="IPR004843">
    <property type="entry name" value="Calcineurin-like_PHP"/>
</dbReference>